<keyword evidence="1" id="KW-0812">Transmembrane</keyword>
<dbReference type="AlphaFoldDB" id="A0A3B3HGZ5"/>
<evidence type="ECO:0000313" key="3">
    <source>
        <dbReference type="Proteomes" id="UP000001038"/>
    </source>
</evidence>
<dbReference type="InParanoid" id="A0A3B3HGZ5"/>
<dbReference type="GeneTree" id="ENSGT00940000173563"/>
<dbReference type="InterPro" id="IPR046350">
    <property type="entry name" value="Cystatin_sf"/>
</dbReference>
<evidence type="ECO:0008006" key="4">
    <source>
        <dbReference type="Google" id="ProtNLM"/>
    </source>
</evidence>
<name>A0A3B3HGZ5_ORYLA</name>
<evidence type="ECO:0000256" key="1">
    <source>
        <dbReference type="SAM" id="Phobius"/>
    </source>
</evidence>
<keyword evidence="1" id="KW-0472">Membrane</keyword>
<reference evidence="2 3" key="1">
    <citation type="journal article" date="2007" name="Nature">
        <title>The medaka draft genome and insights into vertebrate genome evolution.</title>
        <authorList>
            <person name="Kasahara M."/>
            <person name="Naruse K."/>
            <person name="Sasaki S."/>
            <person name="Nakatani Y."/>
            <person name="Qu W."/>
            <person name="Ahsan B."/>
            <person name="Yamada T."/>
            <person name="Nagayasu Y."/>
            <person name="Doi K."/>
            <person name="Kasai Y."/>
            <person name="Jindo T."/>
            <person name="Kobayashi D."/>
            <person name="Shimada A."/>
            <person name="Toyoda A."/>
            <person name="Kuroki Y."/>
            <person name="Fujiyama A."/>
            <person name="Sasaki T."/>
            <person name="Shimizu A."/>
            <person name="Asakawa S."/>
            <person name="Shimizu N."/>
            <person name="Hashimoto S."/>
            <person name="Yang J."/>
            <person name="Lee Y."/>
            <person name="Matsushima K."/>
            <person name="Sugano S."/>
            <person name="Sakaizumi M."/>
            <person name="Narita T."/>
            <person name="Ohishi K."/>
            <person name="Haga S."/>
            <person name="Ohta F."/>
            <person name="Nomoto H."/>
            <person name="Nogata K."/>
            <person name="Morishita T."/>
            <person name="Endo T."/>
            <person name="Shin-I T."/>
            <person name="Takeda H."/>
            <person name="Morishita S."/>
            <person name="Kohara Y."/>
        </authorList>
    </citation>
    <scope>NUCLEOTIDE SEQUENCE [LARGE SCALE GENOMIC DNA]</scope>
    <source>
        <strain evidence="2 3">Hd-rR</strain>
    </source>
</reference>
<proteinExistence type="predicted"/>
<dbReference type="Ensembl" id="ENSORLT00000039285.1">
    <property type="protein sequence ID" value="ENSORLP00000031003.1"/>
    <property type="gene ID" value="ENSORLG00000030354.1"/>
</dbReference>
<dbReference type="Bgee" id="ENSORLG00000030354">
    <property type="expression patterns" value="Expressed in ovary and 9 other cell types or tissues"/>
</dbReference>
<dbReference type="Proteomes" id="UP000001038">
    <property type="component" value="Chromosome 15"/>
</dbReference>
<protein>
    <recommendedName>
        <fullName evidence="4">Cystatin domain-containing protein</fullName>
    </recommendedName>
</protein>
<reference evidence="2" key="2">
    <citation type="submission" date="2025-08" db="UniProtKB">
        <authorList>
            <consortium name="Ensembl"/>
        </authorList>
    </citation>
    <scope>IDENTIFICATION</scope>
    <source>
        <strain evidence="2">Hd-rR</strain>
    </source>
</reference>
<reference evidence="2" key="3">
    <citation type="submission" date="2025-09" db="UniProtKB">
        <authorList>
            <consortium name="Ensembl"/>
        </authorList>
    </citation>
    <scope>IDENTIFICATION</scope>
    <source>
        <strain evidence="2">Hd-rR</strain>
    </source>
</reference>
<keyword evidence="1" id="KW-1133">Transmembrane helix</keyword>
<accession>A0A3B3HGZ5</accession>
<dbReference type="InterPro" id="IPR000010">
    <property type="entry name" value="Cystatin_dom"/>
</dbReference>
<sequence>MKLRSEIFFLCFCFTMFVLFFVFAFVTCCSKSVKLVKIGEPQKVPVSSANVSTTARFAIARMQIVVGINYILDAQLGRTVCKRKDTVDCQLCALQTDPKAGPKCSCKPRLNIFTIIE</sequence>
<dbReference type="SUPFAM" id="SSF54403">
    <property type="entry name" value="Cystatin/monellin"/>
    <property type="match status" value="1"/>
</dbReference>
<feature type="transmembrane region" description="Helical" evidence="1">
    <location>
        <begin position="7"/>
        <end position="26"/>
    </location>
</feature>
<evidence type="ECO:0000313" key="2">
    <source>
        <dbReference type="Ensembl" id="ENSORLP00000031003.1"/>
    </source>
</evidence>
<dbReference type="GO" id="GO:0004869">
    <property type="term" value="F:cysteine-type endopeptidase inhibitor activity"/>
    <property type="evidence" value="ECO:0007669"/>
    <property type="project" value="InterPro"/>
</dbReference>
<organism evidence="2 3">
    <name type="scientific">Oryzias latipes</name>
    <name type="common">Japanese rice fish</name>
    <name type="synonym">Japanese killifish</name>
    <dbReference type="NCBI Taxonomy" id="8090"/>
    <lineage>
        <taxon>Eukaryota</taxon>
        <taxon>Metazoa</taxon>
        <taxon>Chordata</taxon>
        <taxon>Craniata</taxon>
        <taxon>Vertebrata</taxon>
        <taxon>Euteleostomi</taxon>
        <taxon>Actinopterygii</taxon>
        <taxon>Neopterygii</taxon>
        <taxon>Teleostei</taxon>
        <taxon>Neoteleostei</taxon>
        <taxon>Acanthomorphata</taxon>
        <taxon>Ovalentaria</taxon>
        <taxon>Atherinomorphae</taxon>
        <taxon>Beloniformes</taxon>
        <taxon>Adrianichthyidae</taxon>
        <taxon>Oryziinae</taxon>
        <taxon>Oryzias</taxon>
    </lineage>
</organism>
<keyword evidence="3" id="KW-1185">Reference proteome</keyword>
<dbReference type="Gene3D" id="3.10.450.10">
    <property type="match status" value="1"/>
</dbReference>
<dbReference type="CDD" id="cd00042">
    <property type="entry name" value="CY"/>
    <property type="match status" value="1"/>
</dbReference>